<keyword evidence="2" id="KW-0472">Membrane</keyword>
<dbReference type="NCBIfam" id="TIGR00967">
    <property type="entry name" value="3a0501s007"/>
    <property type="match status" value="1"/>
</dbReference>
<dbReference type="AlphaFoldDB" id="A0A0J9X6X6"/>
<reference evidence="5" key="3">
    <citation type="submission" date="2020-01" db="EMBL/GenBank/DDBJ databases">
        <authorList>
            <person name="Perkins V."/>
            <person name="Lessard M.-H."/>
            <person name="Dugat-Bony E."/>
            <person name="Frenette M."/>
            <person name="Labrie S."/>
        </authorList>
    </citation>
    <scope>NUCLEOTIDE SEQUENCE</scope>
    <source>
        <strain evidence="5">LMA-70</strain>
    </source>
</reference>
<feature type="transmembrane region" description="Helical" evidence="2">
    <location>
        <begin position="175"/>
        <end position="196"/>
    </location>
</feature>
<dbReference type="OrthoDB" id="420669at2759"/>
<feature type="transmembrane region" description="Helical" evidence="2">
    <location>
        <begin position="246"/>
        <end position="266"/>
    </location>
</feature>
<dbReference type="GO" id="GO:0015031">
    <property type="term" value="P:protein transport"/>
    <property type="evidence" value="ECO:0007669"/>
    <property type="project" value="InterPro"/>
</dbReference>
<dbReference type="EMBL" id="CCBN010000004">
    <property type="protein sequence ID" value="CDO52970.1"/>
    <property type="molecule type" value="Genomic_DNA"/>
</dbReference>
<evidence type="ECO:0000256" key="1">
    <source>
        <dbReference type="RuleBase" id="RU004349"/>
    </source>
</evidence>
<keyword evidence="2" id="KW-1133">Transmembrane helix</keyword>
<dbReference type="InterPro" id="IPR002208">
    <property type="entry name" value="SecY/SEC61-alpha"/>
</dbReference>
<reference evidence="4 6" key="1">
    <citation type="submission" date="2014-03" db="EMBL/GenBank/DDBJ databases">
        <authorList>
            <person name="Casaregola S."/>
        </authorList>
    </citation>
    <scope>NUCLEOTIDE SEQUENCE [LARGE SCALE GENOMIC DNA]</scope>
    <source>
        <strain evidence="4 6">CLIB 918</strain>
    </source>
</reference>
<dbReference type="Proteomes" id="UP000750522">
    <property type="component" value="Unassembled WGS sequence"/>
</dbReference>
<feature type="transmembrane region" description="Helical" evidence="2">
    <location>
        <begin position="76"/>
        <end position="97"/>
    </location>
</feature>
<sequence length="477" mass="52254">MSGQLRLLDLVKPFLPILPEVELPLKKVPFDEKVTWTFVTALAFFVMSELPLYGIISSDASDPLYWLRTILASSRGTLMELGTTPIITAGLIFQLLGGSRALTVNFDLKSDRELFQSAQKLLAILLTIAQAIAVVFSGLYGTPSELGAGSVILLILQLVGAGIFVILMDEILDKGYGFGAGISFFTTINVCQQVFWRAFSFSSNDFGRGTEYTGAVVAFFHYLYTRKSWKQAIVEAFFRNHLPNLLQVYATVFTFALAVYLLSFRVDIPVKSTKARGAVSSYPVRLFYTGSMPIYLLTSFTANVSLLSQTLFKQFPTNLLVRLFGTWESRPGLSQSFAVSGLAYYIQPPFNLVEALWDPIKTIVYFTIIVFACSAFAKTWAEISGSSPRDVAKLFKQQDIVILGHRDVSMVKELRRIIPVAASVGGAVVGLIVVFSDILGSLGSGAAILVAVTTIQSYYEILAQEGGAGAMSQVLRT</sequence>
<dbReference type="SUPFAM" id="SSF103491">
    <property type="entry name" value="Preprotein translocase SecY subunit"/>
    <property type="match status" value="1"/>
</dbReference>
<feature type="transmembrane region" description="Helical" evidence="2">
    <location>
        <begin position="417"/>
        <end position="436"/>
    </location>
</feature>
<dbReference type="GO" id="GO:0016020">
    <property type="term" value="C:membrane"/>
    <property type="evidence" value="ECO:0007669"/>
    <property type="project" value="InterPro"/>
</dbReference>
<evidence type="ECO:0000256" key="2">
    <source>
        <dbReference type="SAM" id="Phobius"/>
    </source>
</evidence>
<reference evidence="5" key="2">
    <citation type="journal article" date="2020" name="Front. Microbiol.">
        <title>Phenotypic and Genetic Characterization of the Cheese Ripening Yeast Geotrichum candidum.</title>
        <authorList>
            <person name="Perkins V."/>
            <person name="Vignola S."/>
            <person name="Lessard M.H."/>
            <person name="Plante P.L."/>
            <person name="Corbeil J."/>
            <person name="Dugat-Bony E."/>
            <person name="Frenette M."/>
            <person name="Labrie S."/>
        </authorList>
    </citation>
    <scope>NUCLEOTIDE SEQUENCE</scope>
    <source>
        <strain evidence="5">LMA-70</strain>
    </source>
</reference>
<keyword evidence="6" id="KW-1185">Reference proteome</keyword>
<evidence type="ECO:0000259" key="3">
    <source>
        <dbReference type="Pfam" id="PF10559"/>
    </source>
</evidence>
<dbReference type="Pfam" id="PF00344">
    <property type="entry name" value="SecY"/>
    <property type="match status" value="1"/>
</dbReference>
<feature type="transmembrane region" description="Helical" evidence="2">
    <location>
        <begin position="146"/>
        <end position="168"/>
    </location>
</feature>
<dbReference type="PIRSF" id="PIRSF004557">
    <property type="entry name" value="SecY"/>
    <property type="match status" value="1"/>
</dbReference>
<evidence type="ECO:0000313" key="4">
    <source>
        <dbReference type="EMBL" id="CDO52970.1"/>
    </source>
</evidence>
<dbReference type="PRINTS" id="PR00303">
    <property type="entry name" value="SECYTRNLCASE"/>
</dbReference>
<feature type="transmembrane region" description="Helical" evidence="2">
    <location>
        <begin position="286"/>
        <end position="307"/>
    </location>
</feature>
<feature type="transmembrane region" description="Helical" evidence="2">
    <location>
        <begin position="118"/>
        <end position="140"/>
    </location>
</feature>
<feature type="transmembrane region" description="Helical" evidence="2">
    <location>
        <begin position="363"/>
        <end position="381"/>
    </location>
</feature>
<comment type="caution">
    <text evidence="4">The sequence shown here is derived from an EMBL/GenBank/DDBJ whole genome shotgun (WGS) entry which is preliminary data.</text>
</comment>
<keyword evidence="2" id="KW-0812">Transmembrane</keyword>
<accession>A0A0J9X6X6</accession>
<organism evidence="4 6">
    <name type="scientific">Geotrichum candidum</name>
    <name type="common">Oospora lactis</name>
    <name type="synonym">Dipodascus geotrichum</name>
    <dbReference type="NCBI Taxonomy" id="1173061"/>
    <lineage>
        <taxon>Eukaryota</taxon>
        <taxon>Fungi</taxon>
        <taxon>Dikarya</taxon>
        <taxon>Ascomycota</taxon>
        <taxon>Saccharomycotina</taxon>
        <taxon>Dipodascomycetes</taxon>
        <taxon>Dipodascales</taxon>
        <taxon>Dipodascaceae</taxon>
        <taxon>Geotrichum</taxon>
    </lineage>
</organism>
<feature type="transmembrane region" description="Helical" evidence="2">
    <location>
        <begin position="34"/>
        <end position="56"/>
    </location>
</feature>
<comment type="similarity">
    <text evidence="1">Belongs to the SecY/SEC61-alpha family.</text>
</comment>
<feature type="domain" description="Translocon Sec61/SecY plug" evidence="3">
    <location>
        <begin position="42"/>
        <end position="76"/>
    </location>
</feature>
<dbReference type="Gene3D" id="1.10.3370.10">
    <property type="entry name" value="SecY subunit domain"/>
    <property type="match status" value="1"/>
</dbReference>
<evidence type="ECO:0000313" key="6">
    <source>
        <dbReference type="Proteomes" id="UP000242525"/>
    </source>
</evidence>
<dbReference type="PANTHER" id="PTHR10906">
    <property type="entry name" value="SECY/SEC61-ALPHA FAMILY MEMBER"/>
    <property type="match status" value="1"/>
</dbReference>
<gene>
    <name evidence="4" type="ORF">BN980_GECA04s02254g</name>
    <name evidence="5" type="ORF">DV451_000491</name>
</gene>
<dbReference type="Pfam" id="PF10559">
    <property type="entry name" value="Plug_translocon"/>
    <property type="match status" value="1"/>
</dbReference>
<proteinExistence type="inferred from homology"/>
<name>A0A0J9X6X6_GEOCN</name>
<dbReference type="EMBL" id="QQZK01000006">
    <property type="protein sequence ID" value="KAF5104578.1"/>
    <property type="molecule type" value="Genomic_DNA"/>
</dbReference>
<dbReference type="InterPro" id="IPR023201">
    <property type="entry name" value="SecY_dom_sf"/>
</dbReference>
<protein>
    <submittedName>
        <fullName evidence="4">Similar to Saccharomyces cerevisiae YBR283C SSH1 Subunit of the Ssh1 translocon complex (Sec61p homolog)</fullName>
    </submittedName>
</protein>
<dbReference type="InterPro" id="IPR019561">
    <property type="entry name" value="Translocon_Sec61/SecY_plug_dom"/>
</dbReference>
<dbReference type="Proteomes" id="UP000242525">
    <property type="component" value="Unassembled WGS sequence"/>
</dbReference>
<evidence type="ECO:0000313" key="5">
    <source>
        <dbReference type="EMBL" id="KAF5104578.1"/>
    </source>
</evidence>
<dbReference type="STRING" id="1173061.A0A0J9X6X6"/>